<organism evidence="1 2">
    <name type="scientific">Thermobifida halotolerans</name>
    <dbReference type="NCBI Taxonomy" id="483545"/>
    <lineage>
        <taxon>Bacteria</taxon>
        <taxon>Bacillati</taxon>
        <taxon>Actinomycetota</taxon>
        <taxon>Actinomycetes</taxon>
        <taxon>Streptosporangiales</taxon>
        <taxon>Nocardiopsidaceae</taxon>
        <taxon>Thermobifida</taxon>
    </lineage>
</organism>
<dbReference type="AlphaFoldDB" id="A0AA97M6D4"/>
<dbReference type="Proteomes" id="UP000265719">
    <property type="component" value="Chromosome"/>
</dbReference>
<reference evidence="1" key="1">
    <citation type="submission" date="2020-10" db="EMBL/GenBank/DDBJ databases">
        <title>De novo genome project of the cellulose decomposer Thermobifida halotolerans type strain.</title>
        <authorList>
            <person name="Nagy I."/>
            <person name="Horvath B."/>
            <person name="Kukolya J."/>
            <person name="Nagy I."/>
            <person name="Orsini M."/>
        </authorList>
    </citation>
    <scope>NUCLEOTIDE SEQUENCE</scope>
    <source>
        <strain evidence="1">DSM 44931</strain>
    </source>
</reference>
<evidence type="ECO:0000313" key="2">
    <source>
        <dbReference type="Proteomes" id="UP000265719"/>
    </source>
</evidence>
<gene>
    <name evidence="1" type="primary">fxlA</name>
    <name evidence="1" type="ORF">NI17_009785</name>
</gene>
<accession>A0AA97M6D4</accession>
<dbReference type="KEGG" id="thao:NI17_009785"/>
<dbReference type="EMBL" id="CP063196">
    <property type="protein sequence ID" value="UOE21962.1"/>
    <property type="molecule type" value="Genomic_DNA"/>
</dbReference>
<keyword evidence="2" id="KW-1185">Reference proteome</keyword>
<sequence length="54" mass="5290">MAVTAGPSTTEDPFALDVQIVTDIPPGDPMFACGDGTNDGCDPSCASACLTGGV</sequence>
<dbReference type="InterPro" id="IPR027575">
    <property type="entry name" value="LD_lanti_pre"/>
</dbReference>
<name>A0AA97M6D4_9ACTN</name>
<dbReference type="NCBIfam" id="TIGR04363">
    <property type="entry name" value="LD_lanti_pre"/>
    <property type="match status" value="1"/>
</dbReference>
<protein>
    <submittedName>
        <fullName evidence="1">FxLD family lanthipeptide</fullName>
    </submittedName>
</protein>
<proteinExistence type="predicted"/>
<evidence type="ECO:0000313" key="1">
    <source>
        <dbReference type="EMBL" id="UOE21962.1"/>
    </source>
</evidence>